<feature type="non-terminal residue" evidence="1">
    <location>
        <position position="1"/>
    </location>
</feature>
<organism evidence="1 2">
    <name type="scientific">Verticillium longisporum</name>
    <name type="common">Verticillium dahliae var. longisporum</name>
    <dbReference type="NCBI Taxonomy" id="100787"/>
    <lineage>
        <taxon>Eukaryota</taxon>
        <taxon>Fungi</taxon>
        <taxon>Dikarya</taxon>
        <taxon>Ascomycota</taxon>
        <taxon>Pezizomycotina</taxon>
        <taxon>Sordariomycetes</taxon>
        <taxon>Hypocreomycetidae</taxon>
        <taxon>Glomerellales</taxon>
        <taxon>Plectosphaerellaceae</taxon>
        <taxon>Verticillium</taxon>
    </lineage>
</organism>
<accession>A0A0G4N7H8</accession>
<reference evidence="2" key="1">
    <citation type="submission" date="2015-05" db="EMBL/GenBank/DDBJ databases">
        <authorList>
            <person name="Fogelqvist Johan"/>
        </authorList>
    </citation>
    <scope>NUCLEOTIDE SEQUENCE [LARGE SCALE GENOMIC DNA]</scope>
</reference>
<dbReference type="AlphaFoldDB" id="A0A0G4N7H8"/>
<dbReference type="Proteomes" id="UP000045706">
    <property type="component" value="Unassembled WGS sequence"/>
</dbReference>
<dbReference type="EMBL" id="CVQI01032837">
    <property type="protein sequence ID" value="CRK42586.1"/>
    <property type="molecule type" value="Genomic_DNA"/>
</dbReference>
<sequence length="17" mass="2074">YGMACGIRWSLPLRQHW</sequence>
<proteinExistence type="predicted"/>
<evidence type="ECO:0000313" key="1">
    <source>
        <dbReference type="EMBL" id="CRK42586.1"/>
    </source>
</evidence>
<name>A0A0G4N7H8_VERLO</name>
<gene>
    <name evidence="1" type="ORF">BN1723_019013</name>
</gene>
<protein>
    <submittedName>
        <fullName evidence="1">Uncharacterized protein</fullName>
    </submittedName>
</protein>
<evidence type="ECO:0000313" key="2">
    <source>
        <dbReference type="Proteomes" id="UP000045706"/>
    </source>
</evidence>